<dbReference type="CDD" id="cd00067">
    <property type="entry name" value="GAL4"/>
    <property type="match status" value="1"/>
</dbReference>
<organism evidence="7 8">
    <name type="scientific">Coleophoma crateriformis</name>
    <dbReference type="NCBI Taxonomy" id="565419"/>
    <lineage>
        <taxon>Eukaryota</taxon>
        <taxon>Fungi</taxon>
        <taxon>Dikarya</taxon>
        <taxon>Ascomycota</taxon>
        <taxon>Pezizomycotina</taxon>
        <taxon>Leotiomycetes</taxon>
        <taxon>Helotiales</taxon>
        <taxon>Dermateaceae</taxon>
        <taxon>Coleophoma</taxon>
    </lineage>
</organism>
<dbReference type="AlphaFoldDB" id="A0A3D8SZS8"/>
<sequence>MPTSLRRACYGCISAKRRCDPQLPKCPRCRKNGLACTYENQPLSHVQPTDEEKLEPLPEVPAQPGFLVFSDIVSAERAARKFFDMQSVDPHLSIPEIRVVPDPGVVYSVIAQIANIPKAIAQGQTSPLVHSQLHQRLPEDSVRLEHVLLLQKAFVGNTSSEIKSPSRNMHLQRLMKTSVLDLPLVDILIRVHELVLYIIVYSCNNFPSPYMSEIRPCLDILLRWIEHLWTVAQQPPTNSDGPWQNWVVAESTRRSIIACAMVRGAVTVASCGYCVYQPFLEALPFDNRNELWEAMSEDAWKSAVARHGGEPEVLVSFHEFIQGYEEISGIMNEGLFQRLLLIMYHGSEALDALGSCRAIAPPRTNVLAAAVTCRHGI</sequence>
<dbReference type="InterPro" id="IPR001138">
    <property type="entry name" value="Zn2Cys6_DnaBD"/>
</dbReference>
<keyword evidence="5" id="KW-0539">Nucleus</keyword>
<dbReference type="GO" id="GO:0008270">
    <property type="term" value="F:zinc ion binding"/>
    <property type="evidence" value="ECO:0007669"/>
    <property type="project" value="InterPro"/>
</dbReference>
<evidence type="ECO:0000256" key="1">
    <source>
        <dbReference type="ARBA" id="ARBA00022723"/>
    </source>
</evidence>
<keyword evidence="8" id="KW-1185">Reference proteome</keyword>
<protein>
    <recommendedName>
        <fullName evidence="6">Zn(2)-C6 fungal-type domain-containing protein</fullName>
    </recommendedName>
</protein>
<dbReference type="GO" id="GO:0000981">
    <property type="term" value="F:DNA-binding transcription factor activity, RNA polymerase II-specific"/>
    <property type="evidence" value="ECO:0007669"/>
    <property type="project" value="InterPro"/>
</dbReference>
<dbReference type="Proteomes" id="UP000256328">
    <property type="component" value="Unassembled WGS sequence"/>
</dbReference>
<dbReference type="SUPFAM" id="SSF57701">
    <property type="entry name" value="Zn2/Cys6 DNA-binding domain"/>
    <property type="match status" value="1"/>
</dbReference>
<dbReference type="InterPro" id="IPR036864">
    <property type="entry name" value="Zn2-C6_fun-type_DNA-bd_sf"/>
</dbReference>
<name>A0A3D8SZS8_9HELO</name>
<evidence type="ECO:0000256" key="4">
    <source>
        <dbReference type="ARBA" id="ARBA00023163"/>
    </source>
</evidence>
<comment type="caution">
    <text evidence="7">The sequence shown here is derived from an EMBL/GenBank/DDBJ whole genome shotgun (WGS) entry which is preliminary data.</text>
</comment>
<evidence type="ECO:0000256" key="3">
    <source>
        <dbReference type="ARBA" id="ARBA00023015"/>
    </source>
</evidence>
<dbReference type="Gene3D" id="4.10.240.10">
    <property type="entry name" value="Zn(2)-C6 fungal-type DNA-binding domain"/>
    <property type="match status" value="1"/>
</dbReference>
<reference evidence="7 8" key="1">
    <citation type="journal article" date="2018" name="IMA Fungus">
        <title>IMA Genome-F 9: Draft genome sequence of Annulohypoxylon stygium, Aspergillus mulundensis, Berkeleyomyces basicola (syn. Thielaviopsis basicola), Ceratocystis smalleyi, two Cercospora beticola strains, Coleophoma cylindrospora, Fusarium fracticaudum, Phialophora cf. hyalina, and Morchella septimelata.</title>
        <authorList>
            <person name="Wingfield B.D."/>
            <person name="Bills G.F."/>
            <person name="Dong Y."/>
            <person name="Huang W."/>
            <person name="Nel W.J."/>
            <person name="Swalarsk-Parry B.S."/>
            <person name="Vaghefi N."/>
            <person name="Wilken P.M."/>
            <person name="An Z."/>
            <person name="de Beer Z.W."/>
            <person name="De Vos L."/>
            <person name="Chen L."/>
            <person name="Duong T.A."/>
            <person name="Gao Y."/>
            <person name="Hammerbacher A."/>
            <person name="Kikkert J.R."/>
            <person name="Li Y."/>
            <person name="Li H."/>
            <person name="Li K."/>
            <person name="Li Q."/>
            <person name="Liu X."/>
            <person name="Ma X."/>
            <person name="Naidoo K."/>
            <person name="Pethybridge S.J."/>
            <person name="Sun J."/>
            <person name="Steenkamp E.T."/>
            <person name="van der Nest M.A."/>
            <person name="van Wyk S."/>
            <person name="Wingfield M.J."/>
            <person name="Xiong C."/>
            <person name="Yue Q."/>
            <person name="Zhang X."/>
        </authorList>
    </citation>
    <scope>NUCLEOTIDE SEQUENCE [LARGE SCALE GENOMIC DNA]</scope>
    <source>
        <strain evidence="7 8">BP5796</strain>
    </source>
</reference>
<evidence type="ECO:0000259" key="6">
    <source>
        <dbReference type="PROSITE" id="PS50048"/>
    </source>
</evidence>
<gene>
    <name evidence="7" type="ORF">BP5796_01200</name>
</gene>
<accession>A0A3D8SZS8</accession>
<dbReference type="PROSITE" id="PS50048">
    <property type="entry name" value="ZN2_CY6_FUNGAL_2"/>
    <property type="match status" value="1"/>
</dbReference>
<dbReference type="Pfam" id="PF00172">
    <property type="entry name" value="Zn_clus"/>
    <property type="match status" value="1"/>
</dbReference>
<dbReference type="PANTHER" id="PTHR47660">
    <property type="entry name" value="TRANSCRIPTION FACTOR WITH C2H2 AND ZN(2)-CYS(6) DNA BINDING DOMAIN (EUROFUNG)-RELATED-RELATED"/>
    <property type="match status" value="1"/>
</dbReference>
<dbReference type="OrthoDB" id="4216928at2759"/>
<keyword evidence="2" id="KW-0862">Zinc</keyword>
<keyword evidence="3" id="KW-0805">Transcription regulation</keyword>
<feature type="domain" description="Zn(2)-C6 fungal-type" evidence="6">
    <location>
        <begin position="8"/>
        <end position="38"/>
    </location>
</feature>
<evidence type="ECO:0000313" key="7">
    <source>
        <dbReference type="EMBL" id="RDW91806.1"/>
    </source>
</evidence>
<evidence type="ECO:0000256" key="5">
    <source>
        <dbReference type="ARBA" id="ARBA00023242"/>
    </source>
</evidence>
<keyword evidence="1" id="KW-0479">Metal-binding</keyword>
<keyword evidence="4" id="KW-0804">Transcription</keyword>
<evidence type="ECO:0000256" key="2">
    <source>
        <dbReference type="ARBA" id="ARBA00022833"/>
    </source>
</evidence>
<proteinExistence type="predicted"/>
<evidence type="ECO:0000313" key="8">
    <source>
        <dbReference type="Proteomes" id="UP000256328"/>
    </source>
</evidence>
<dbReference type="EMBL" id="PDLN01000002">
    <property type="protein sequence ID" value="RDW91806.1"/>
    <property type="molecule type" value="Genomic_DNA"/>
</dbReference>
<dbReference type="SMART" id="SM00066">
    <property type="entry name" value="GAL4"/>
    <property type="match status" value="1"/>
</dbReference>